<name>A0A1G2NXK4_9BACT</name>
<dbReference type="Proteomes" id="UP000176429">
    <property type="component" value="Unassembled WGS sequence"/>
</dbReference>
<accession>A0A1G2NXK4</accession>
<reference evidence="2 3" key="1">
    <citation type="journal article" date="2016" name="Nat. Commun.">
        <title>Thousands of microbial genomes shed light on interconnected biogeochemical processes in an aquifer system.</title>
        <authorList>
            <person name="Anantharaman K."/>
            <person name="Brown C.T."/>
            <person name="Hug L.A."/>
            <person name="Sharon I."/>
            <person name="Castelle C.J."/>
            <person name="Probst A.J."/>
            <person name="Thomas B.C."/>
            <person name="Singh A."/>
            <person name="Wilkins M.J."/>
            <person name="Karaoz U."/>
            <person name="Brodie E.L."/>
            <person name="Williams K.H."/>
            <person name="Hubbard S.S."/>
            <person name="Banfield J.F."/>
        </authorList>
    </citation>
    <scope>NUCLEOTIDE SEQUENCE [LARGE SCALE GENOMIC DNA]</scope>
</reference>
<comment type="caution">
    <text evidence="2">The sequence shown here is derived from an EMBL/GenBank/DDBJ whole genome shotgun (WGS) entry which is preliminary data.</text>
</comment>
<sequence length="218" mass="24366">MDDTIKAIWGITIGAMIVVLLIAIFGRGGGSKDLDDGGIQNWRTFKSAKFGFEIKYPPSWRVSAYENDLIAPKFNFYPAKTSKKPPFDHFSETTNVSVFPDGIPTEGVFGETKDDDFEIGVPLERATRFVLEDGKTWAVFAVPKLSLKPESWSDAGFIWVRADISGLTTACSRDGEYIGLAECDPFEGDKIMRQGRVDDQEWKLLEQILSTFKFAVET</sequence>
<keyword evidence="1" id="KW-1133">Transmembrane helix</keyword>
<organism evidence="2 3">
    <name type="scientific">Candidatus Taylorbacteria bacterium RIFCSPLOWO2_02_FULL_46_40</name>
    <dbReference type="NCBI Taxonomy" id="1802329"/>
    <lineage>
        <taxon>Bacteria</taxon>
        <taxon>Candidatus Tayloriibacteriota</taxon>
    </lineage>
</organism>
<evidence type="ECO:0000256" key="1">
    <source>
        <dbReference type="SAM" id="Phobius"/>
    </source>
</evidence>
<protein>
    <submittedName>
        <fullName evidence="2">Uncharacterized protein</fullName>
    </submittedName>
</protein>
<gene>
    <name evidence="2" type="ORF">A3H68_00205</name>
</gene>
<evidence type="ECO:0000313" key="3">
    <source>
        <dbReference type="Proteomes" id="UP000176429"/>
    </source>
</evidence>
<evidence type="ECO:0000313" key="2">
    <source>
        <dbReference type="EMBL" id="OHA40798.1"/>
    </source>
</evidence>
<dbReference type="AlphaFoldDB" id="A0A1G2NXK4"/>
<keyword evidence="1" id="KW-0812">Transmembrane</keyword>
<dbReference type="EMBL" id="MHSH01000044">
    <property type="protein sequence ID" value="OHA40798.1"/>
    <property type="molecule type" value="Genomic_DNA"/>
</dbReference>
<keyword evidence="1" id="KW-0472">Membrane</keyword>
<proteinExistence type="predicted"/>
<feature type="transmembrane region" description="Helical" evidence="1">
    <location>
        <begin position="6"/>
        <end position="25"/>
    </location>
</feature>